<evidence type="ECO:0000256" key="6">
    <source>
        <dbReference type="ARBA" id="ARBA00022989"/>
    </source>
</evidence>
<dbReference type="RefSeq" id="XP_019636347.1">
    <property type="nucleotide sequence ID" value="XM_019780788.1"/>
</dbReference>
<dbReference type="PANTHER" id="PTHR14647">
    <property type="entry name" value="GALACTOSE-3-O-SULFOTRANSFERASE"/>
    <property type="match status" value="1"/>
</dbReference>
<keyword evidence="4" id="KW-0812">Transmembrane</keyword>
<name>A0A6P4ZZF2_BRABE</name>
<keyword evidence="7" id="KW-0333">Golgi apparatus</keyword>
<sequence>MAVKNHQPLIPEALLEKMRHYKYDETRSGRKPKITSNSTYVTNDNHSQLKMMFTVVRKYVSNSDVLFHKLRGINNDQLKQILDVMQAYRSQPEKAIRYLGTRFGVELKMRPREDSVNLSALKKLPHPPLYGSTVEEAMVPELRVQNMKQCTTERTRVAFPKLHKVAGDTIKGMLHRFGYERNLTFLLPKPFLSSCTYPWNLYPGTNYPPSKTKSFDILTYHTVYDSKKFGEIMPKDTVYLAILREPFSHFKSVWHFYGLSSEFGIMSKGTEGITTFLQDPERYDTKFYVENKSCRGKIQPVSLTRNPLSVDLGLPLELATIYRQNDSEKNKVADMFIQKIESEFPLVMIMEHFDESLVLFKRLMCWSHKDIIYKRRNSGKYLYKRDDVPEYLREVHKQWSHVDYALYEHFYKVFRDKLQEGGQDLAEEIEHFKKIQLRVSYFCDQLSHGACDVGHRLVIEASKWDKEFHVDKDFCLRFERELKCEYVIAAERQARVEHWPVHYNKYKDTFIENESRATIQKNCLFCERTQYGMCLSVDYLNYLAADGIISKEKLRELRTRYYPKSYNLHCKAK</sequence>
<dbReference type="OrthoDB" id="10004827at2759"/>
<dbReference type="GeneID" id="109478961"/>
<dbReference type="InterPro" id="IPR009729">
    <property type="entry name" value="Gal-3-0_sulfotransfrase"/>
</dbReference>
<evidence type="ECO:0000256" key="1">
    <source>
        <dbReference type="ARBA" id="ARBA00004323"/>
    </source>
</evidence>
<evidence type="ECO:0000256" key="4">
    <source>
        <dbReference type="ARBA" id="ARBA00022692"/>
    </source>
</evidence>
<dbReference type="GO" id="GO:0001733">
    <property type="term" value="F:galactosylceramide sulfotransferase activity"/>
    <property type="evidence" value="ECO:0007669"/>
    <property type="project" value="InterPro"/>
</dbReference>
<dbReference type="InterPro" id="IPR027417">
    <property type="entry name" value="P-loop_NTPase"/>
</dbReference>
<dbReference type="PANTHER" id="PTHR14647:SF87">
    <property type="entry name" value="PUTATIVE-RELATED"/>
    <property type="match status" value="1"/>
</dbReference>
<keyword evidence="10" id="KW-1185">Reference proteome</keyword>
<dbReference type="GO" id="GO:0000139">
    <property type="term" value="C:Golgi membrane"/>
    <property type="evidence" value="ECO:0007669"/>
    <property type="project" value="UniProtKB-SubCell"/>
</dbReference>
<dbReference type="Gene3D" id="3.40.50.300">
    <property type="entry name" value="P-loop containing nucleotide triphosphate hydrolases"/>
    <property type="match status" value="1"/>
</dbReference>
<evidence type="ECO:0000256" key="3">
    <source>
        <dbReference type="ARBA" id="ARBA00022679"/>
    </source>
</evidence>
<keyword evidence="6" id="KW-1133">Transmembrane helix</keyword>
<dbReference type="AlphaFoldDB" id="A0A6P4ZZF2"/>
<comment type="subcellular location">
    <subcellularLocation>
        <location evidence="1">Golgi apparatus membrane</location>
        <topology evidence="1">Single-pass type II membrane protein</topology>
    </subcellularLocation>
</comment>
<organism evidence="10 11">
    <name type="scientific">Branchiostoma belcheri</name>
    <name type="common">Amphioxus</name>
    <dbReference type="NCBI Taxonomy" id="7741"/>
    <lineage>
        <taxon>Eukaryota</taxon>
        <taxon>Metazoa</taxon>
        <taxon>Chordata</taxon>
        <taxon>Cephalochordata</taxon>
        <taxon>Leptocardii</taxon>
        <taxon>Amphioxiformes</taxon>
        <taxon>Branchiostomatidae</taxon>
        <taxon>Branchiostoma</taxon>
    </lineage>
</organism>
<evidence type="ECO:0000256" key="2">
    <source>
        <dbReference type="ARBA" id="ARBA00008124"/>
    </source>
</evidence>
<dbReference type="KEGG" id="bbel:109478961"/>
<evidence type="ECO:0000256" key="7">
    <source>
        <dbReference type="ARBA" id="ARBA00023034"/>
    </source>
</evidence>
<gene>
    <name evidence="11" type="primary">LOC109478961</name>
</gene>
<dbReference type="GO" id="GO:0009247">
    <property type="term" value="P:glycolipid biosynthetic process"/>
    <property type="evidence" value="ECO:0007669"/>
    <property type="project" value="InterPro"/>
</dbReference>
<comment type="similarity">
    <text evidence="2">Belongs to the galactose-3-O-sulfotransferase family.</text>
</comment>
<evidence type="ECO:0000256" key="8">
    <source>
        <dbReference type="ARBA" id="ARBA00023136"/>
    </source>
</evidence>
<accession>A0A6P4ZZF2</accession>
<keyword evidence="8" id="KW-0472">Membrane</keyword>
<dbReference type="Proteomes" id="UP000515135">
    <property type="component" value="Unplaced"/>
</dbReference>
<keyword evidence="5" id="KW-0735">Signal-anchor</keyword>
<proteinExistence type="inferred from homology"/>
<protein>
    <submittedName>
        <fullName evidence="11">Galactosylceramide sulfotransferase-like</fullName>
    </submittedName>
</protein>
<evidence type="ECO:0000313" key="10">
    <source>
        <dbReference type="Proteomes" id="UP000515135"/>
    </source>
</evidence>
<reference evidence="11" key="1">
    <citation type="submission" date="2025-08" db="UniProtKB">
        <authorList>
            <consortium name="RefSeq"/>
        </authorList>
    </citation>
    <scope>IDENTIFICATION</scope>
    <source>
        <tissue evidence="11">Gonad</tissue>
    </source>
</reference>
<evidence type="ECO:0000313" key="11">
    <source>
        <dbReference type="RefSeq" id="XP_019636347.1"/>
    </source>
</evidence>
<dbReference type="Pfam" id="PF06990">
    <property type="entry name" value="Gal-3-0_sulfotr"/>
    <property type="match status" value="1"/>
</dbReference>
<evidence type="ECO:0000256" key="9">
    <source>
        <dbReference type="ARBA" id="ARBA00023180"/>
    </source>
</evidence>
<evidence type="ECO:0000256" key="5">
    <source>
        <dbReference type="ARBA" id="ARBA00022968"/>
    </source>
</evidence>
<keyword evidence="3" id="KW-0808">Transferase</keyword>
<keyword evidence="9" id="KW-0325">Glycoprotein</keyword>